<gene>
    <name evidence="1" type="ORF">CWATWH0402_4823</name>
</gene>
<dbReference type="EMBL" id="CAQN01000350">
    <property type="protein sequence ID" value="CCQ66148.1"/>
    <property type="molecule type" value="Genomic_DNA"/>
</dbReference>
<evidence type="ECO:0000313" key="1">
    <source>
        <dbReference type="EMBL" id="CCQ66148.1"/>
    </source>
</evidence>
<dbReference type="AlphaFoldDB" id="T2JJX3"/>
<name>T2JJX3_CROWT</name>
<dbReference type="Proteomes" id="UP000018130">
    <property type="component" value="Unassembled WGS sequence"/>
</dbReference>
<reference evidence="1 2" key="1">
    <citation type="submission" date="2013-01" db="EMBL/GenBank/DDBJ databases">
        <authorList>
            <person name="Bench S."/>
        </authorList>
    </citation>
    <scope>NUCLEOTIDE SEQUENCE [LARGE SCALE GENOMIC DNA]</scope>
    <source>
        <strain evidence="1 2">WH 0402</strain>
    </source>
</reference>
<accession>T2JJX3</accession>
<organism evidence="1 2">
    <name type="scientific">Crocosphaera watsonii WH 0402</name>
    <dbReference type="NCBI Taxonomy" id="1284629"/>
    <lineage>
        <taxon>Bacteria</taxon>
        <taxon>Bacillati</taxon>
        <taxon>Cyanobacteriota</taxon>
        <taxon>Cyanophyceae</taxon>
        <taxon>Oscillatoriophycideae</taxon>
        <taxon>Chroococcales</taxon>
        <taxon>Aphanothecaceae</taxon>
        <taxon>Crocosphaera</taxon>
    </lineage>
</organism>
<reference evidence="1 2" key="2">
    <citation type="submission" date="2013-09" db="EMBL/GenBank/DDBJ databases">
        <title>Whole genome comparison of six Crocosphaera watsonii strains with differing phenotypes.</title>
        <authorList>
            <person name="Bench S.R."/>
            <person name="Heller P."/>
            <person name="Frank I."/>
            <person name="Arciniega M."/>
            <person name="Shilova I.N."/>
            <person name="Zehr J.P."/>
        </authorList>
    </citation>
    <scope>NUCLEOTIDE SEQUENCE [LARGE SCALE GENOMIC DNA]</scope>
    <source>
        <strain evidence="1 2">WH 0402</strain>
    </source>
</reference>
<comment type="caution">
    <text evidence="1">The sequence shown here is derived from an EMBL/GenBank/DDBJ whole genome shotgun (WGS) entry which is preliminary data.</text>
</comment>
<protein>
    <submittedName>
        <fullName evidence="1">Uncharacterized protein</fullName>
    </submittedName>
</protein>
<evidence type="ECO:0000313" key="2">
    <source>
        <dbReference type="Proteomes" id="UP000018130"/>
    </source>
</evidence>
<sequence length="103" mass="11847">MIDNYQQALSLMEKMRLELPFTVYPDQGLLKIAEEKGDILSPNQPMDVRQVVYVEEGGIVCAVEKSPEDTVYISSVTHLKIPDDHPLVSEIRDYQNRENIVWL</sequence>
<dbReference type="RefSeq" id="WP_048324361.1">
    <property type="nucleotide sequence ID" value="NZ_CAQN01000350.1"/>
</dbReference>
<proteinExistence type="predicted"/>